<protein>
    <submittedName>
        <fullName evidence="1">Uncharacterized protein</fullName>
    </submittedName>
</protein>
<evidence type="ECO:0000313" key="1">
    <source>
        <dbReference type="EMBL" id="RUR76253.1"/>
    </source>
</evidence>
<accession>A0A433N4K7</accession>
<dbReference type="EMBL" id="RSCJ01000021">
    <property type="protein sequence ID" value="RUR76253.1"/>
    <property type="molecule type" value="Genomic_DNA"/>
</dbReference>
<sequence>MEMHTELQTAAWLLAQYVFPFNQVSLIRKITAIDLNKNSTAQRAVHQYEAST</sequence>
<name>A0A433N4K7_CHLFR</name>
<dbReference type="RefSeq" id="WP_016875950.1">
    <property type="nucleotide sequence ID" value="NZ_AJLN01000094.1"/>
</dbReference>
<keyword evidence="2" id="KW-1185">Reference proteome</keyword>
<gene>
    <name evidence="1" type="ORF">PCC6912_44250</name>
</gene>
<dbReference type="AlphaFoldDB" id="A0A433N4K7"/>
<proteinExistence type="predicted"/>
<evidence type="ECO:0000313" key="2">
    <source>
        <dbReference type="Proteomes" id="UP000268857"/>
    </source>
</evidence>
<organism evidence="1 2">
    <name type="scientific">Chlorogloeopsis fritschii PCC 6912</name>
    <dbReference type="NCBI Taxonomy" id="211165"/>
    <lineage>
        <taxon>Bacteria</taxon>
        <taxon>Bacillati</taxon>
        <taxon>Cyanobacteriota</taxon>
        <taxon>Cyanophyceae</taxon>
        <taxon>Nostocales</taxon>
        <taxon>Chlorogloeopsidaceae</taxon>
        <taxon>Chlorogloeopsis</taxon>
    </lineage>
</organism>
<reference evidence="1 2" key="1">
    <citation type="journal article" date="2019" name="Genome Biol. Evol.">
        <title>Day and night: Metabolic profiles and evolutionary relationships of six axenic non-marine cyanobacteria.</title>
        <authorList>
            <person name="Will S.E."/>
            <person name="Henke P."/>
            <person name="Boedeker C."/>
            <person name="Huang S."/>
            <person name="Brinkmann H."/>
            <person name="Rohde M."/>
            <person name="Jarek M."/>
            <person name="Friedl T."/>
            <person name="Seufert S."/>
            <person name="Schumacher M."/>
            <person name="Overmann J."/>
            <person name="Neumann-Schaal M."/>
            <person name="Petersen J."/>
        </authorList>
    </citation>
    <scope>NUCLEOTIDE SEQUENCE [LARGE SCALE GENOMIC DNA]</scope>
    <source>
        <strain evidence="1 2">PCC 6912</strain>
    </source>
</reference>
<dbReference type="Proteomes" id="UP000268857">
    <property type="component" value="Unassembled WGS sequence"/>
</dbReference>
<comment type="caution">
    <text evidence="1">The sequence shown here is derived from an EMBL/GenBank/DDBJ whole genome shotgun (WGS) entry which is preliminary data.</text>
</comment>